<dbReference type="SUPFAM" id="SSF53335">
    <property type="entry name" value="S-adenosyl-L-methionine-dependent methyltransferases"/>
    <property type="match status" value="1"/>
</dbReference>
<dbReference type="EMBL" id="FNBW01000010">
    <property type="protein sequence ID" value="SDG11972.1"/>
    <property type="molecule type" value="Genomic_DNA"/>
</dbReference>
<accession>A0A8G2BJY4</accession>
<keyword evidence="2" id="KW-1185">Reference proteome</keyword>
<comment type="caution">
    <text evidence="1">The sequence shown here is derived from an EMBL/GenBank/DDBJ whole genome shotgun (WGS) entry which is preliminary data.</text>
</comment>
<keyword evidence="1" id="KW-0808">Transferase</keyword>
<dbReference type="InterPro" id="IPR029063">
    <property type="entry name" value="SAM-dependent_MTases_sf"/>
</dbReference>
<evidence type="ECO:0000313" key="1">
    <source>
        <dbReference type="EMBL" id="SDG11972.1"/>
    </source>
</evidence>
<gene>
    <name evidence="1" type="ORF">SAMN05660686_03456</name>
</gene>
<dbReference type="Pfam" id="PF13578">
    <property type="entry name" value="Methyltransf_24"/>
    <property type="match status" value="1"/>
</dbReference>
<organism evidence="1 2">
    <name type="scientific">Thalassobaculum litoreum DSM 18839</name>
    <dbReference type="NCBI Taxonomy" id="1123362"/>
    <lineage>
        <taxon>Bacteria</taxon>
        <taxon>Pseudomonadati</taxon>
        <taxon>Pseudomonadota</taxon>
        <taxon>Alphaproteobacteria</taxon>
        <taxon>Rhodospirillales</taxon>
        <taxon>Thalassobaculaceae</taxon>
        <taxon>Thalassobaculum</taxon>
    </lineage>
</organism>
<sequence length="282" mass="30283">MKKRMIAVATTLGIAQGGVFVPHRYAAALRPPSTYSNLEPIFAAAEPTMAEVLAAIDRYADIVARFHGAKPPTPRWGQDWFPGLDGAAAYAIVRAGRPGKILEIGSGHSTRFMAQAVADGELDTEIHCIDPAPRADISALNVRLRRRTLQETNLATLPELGQGDVLFVDSSHLALPGSDVDLLFSQIIPALAPGVLVHVHDVLLPDGYPRAWDWRAYSEHQVVAAWLAAGGLEPLFSSHYTRTRLAGLVAQSAAARIPVSAGAHETSLWCVKRSPQRIAAGL</sequence>
<reference evidence="1 2" key="1">
    <citation type="submission" date="2016-10" db="EMBL/GenBank/DDBJ databases">
        <authorList>
            <person name="Varghese N."/>
            <person name="Submissions S."/>
        </authorList>
    </citation>
    <scope>NUCLEOTIDE SEQUENCE [LARGE SCALE GENOMIC DNA]</scope>
    <source>
        <strain evidence="1 2">DSM 18839</strain>
    </source>
</reference>
<name>A0A8G2BJY4_9PROT</name>
<evidence type="ECO:0000313" key="2">
    <source>
        <dbReference type="Proteomes" id="UP000198615"/>
    </source>
</evidence>
<dbReference type="GO" id="GO:0032259">
    <property type="term" value="P:methylation"/>
    <property type="evidence" value="ECO:0007669"/>
    <property type="project" value="UniProtKB-KW"/>
</dbReference>
<dbReference type="AlphaFoldDB" id="A0A8G2BJY4"/>
<dbReference type="Proteomes" id="UP000198615">
    <property type="component" value="Unassembled WGS sequence"/>
</dbReference>
<dbReference type="Gene3D" id="3.40.50.150">
    <property type="entry name" value="Vaccinia Virus protein VP39"/>
    <property type="match status" value="1"/>
</dbReference>
<protein>
    <submittedName>
        <fullName evidence="1">Predicted O-methyltransferase YrrM</fullName>
    </submittedName>
</protein>
<proteinExistence type="predicted"/>
<keyword evidence="1" id="KW-0489">Methyltransferase</keyword>
<dbReference type="GO" id="GO:0008168">
    <property type="term" value="F:methyltransferase activity"/>
    <property type="evidence" value="ECO:0007669"/>
    <property type="project" value="UniProtKB-KW"/>
</dbReference>